<accession>A0A6G9AWB3</accession>
<dbReference type="RefSeq" id="WP_167216718.1">
    <property type="nucleotide sequence ID" value="NZ_CP050063.1"/>
</dbReference>
<evidence type="ECO:0000313" key="3">
    <source>
        <dbReference type="EMBL" id="QIP16636.1"/>
    </source>
</evidence>
<dbReference type="EMBL" id="CP050063">
    <property type="protein sequence ID" value="QIP16636.1"/>
    <property type="molecule type" value="Genomic_DNA"/>
</dbReference>
<organism evidence="3 4">
    <name type="scientific">Spirosoma aureum</name>
    <dbReference type="NCBI Taxonomy" id="2692134"/>
    <lineage>
        <taxon>Bacteria</taxon>
        <taxon>Pseudomonadati</taxon>
        <taxon>Bacteroidota</taxon>
        <taxon>Cytophagia</taxon>
        <taxon>Cytophagales</taxon>
        <taxon>Cytophagaceae</taxon>
        <taxon>Spirosoma</taxon>
    </lineage>
</organism>
<feature type="transmembrane region" description="Helical" evidence="1">
    <location>
        <begin position="84"/>
        <end position="106"/>
    </location>
</feature>
<dbReference type="InterPro" id="IPR012429">
    <property type="entry name" value="HGSNAT_cat"/>
</dbReference>
<feature type="transmembrane region" description="Helical" evidence="1">
    <location>
        <begin position="139"/>
        <end position="158"/>
    </location>
</feature>
<keyword evidence="1" id="KW-0812">Transmembrane</keyword>
<feature type="transmembrane region" description="Helical" evidence="1">
    <location>
        <begin position="51"/>
        <end position="72"/>
    </location>
</feature>
<dbReference type="Pfam" id="PF07786">
    <property type="entry name" value="HGSNAT_cat"/>
    <property type="match status" value="1"/>
</dbReference>
<proteinExistence type="predicted"/>
<keyword evidence="4" id="KW-1185">Reference proteome</keyword>
<feature type="transmembrane region" description="Helical" evidence="1">
    <location>
        <begin position="217"/>
        <end position="235"/>
    </location>
</feature>
<dbReference type="AlphaFoldDB" id="A0A6G9AWB3"/>
<dbReference type="Proteomes" id="UP000501802">
    <property type="component" value="Chromosome"/>
</dbReference>
<feature type="transmembrane region" description="Helical" evidence="1">
    <location>
        <begin position="348"/>
        <end position="369"/>
    </location>
</feature>
<feature type="transmembrane region" description="Helical" evidence="1">
    <location>
        <begin position="191"/>
        <end position="210"/>
    </location>
</feature>
<feature type="transmembrane region" description="Helical" evidence="1">
    <location>
        <begin position="266"/>
        <end position="284"/>
    </location>
</feature>
<feature type="transmembrane region" description="Helical" evidence="1">
    <location>
        <begin position="304"/>
        <end position="328"/>
    </location>
</feature>
<reference evidence="3 4" key="1">
    <citation type="submission" date="2020-03" db="EMBL/GenBank/DDBJ databases">
        <authorList>
            <person name="Kim M.K."/>
        </authorList>
    </citation>
    <scope>NUCLEOTIDE SEQUENCE [LARGE SCALE GENOMIC DNA]</scope>
    <source>
        <strain evidence="3 4">BT328</strain>
    </source>
</reference>
<gene>
    <name evidence="3" type="ORF">G8759_30345</name>
</gene>
<evidence type="ECO:0000313" key="4">
    <source>
        <dbReference type="Proteomes" id="UP000501802"/>
    </source>
</evidence>
<dbReference type="PANTHER" id="PTHR40407:SF1">
    <property type="entry name" value="HEPARAN-ALPHA-GLUCOSAMINIDE N-ACETYLTRANSFERASE CATALYTIC DOMAIN-CONTAINING PROTEIN"/>
    <property type="match status" value="1"/>
</dbReference>
<name>A0A6G9AWB3_9BACT</name>
<dbReference type="PANTHER" id="PTHR40407">
    <property type="entry name" value="MEMBRANE PROTEIN-LIKE PROTEIN"/>
    <property type="match status" value="1"/>
</dbReference>
<evidence type="ECO:0000259" key="2">
    <source>
        <dbReference type="Pfam" id="PF07786"/>
    </source>
</evidence>
<keyword evidence="1" id="KW-0472">Membrane</keyword>
<sequence>MKRNNSIDVMRGLVMIIMALDHVRDLMHTTSLSQSPTDLTTTTPALFFTRWITYLCAPTFVFLAGTSAFLSMNAKHDLAATRRFLLLRGIWLVVVEFSVVNFGMWFDPHFDFLIAEVIAAIGVGFLILSLLLSLPPRTIGVIGGMIVALHPLVSLVPVPDNVLFKVLMSLFSPMAFPYATGKLFFVAYPPVPWLGIMLIGYSAGSFFTSTEKEQRRIFLRVGLLSLGLFTALRVANVYGDPVNWSPQKNLLYTFLSFVNVTKYPPSLQFCLLFLGLMFLILSGVQGVKNKWTDIVCVYGKTPLFYFLVHWYLIHPLVFVMVFLQGFHWSDLVFGSNFGRPKTGSGVELWAIYVIWVFIVLAMYPLCHWYGNYKERHKEQTWLRYI</sequence>
<protein>
    <submittedName>
        <fullName evidence="3">DUF1624 domain-containing protein</fullName>
    </submittedName>
</protein>
<dbReference type="KEGG" id="spib:G8759_30345"/>
<feature type="transmembrane region" description="Helical" evidence="1">
    <location>
        <begin position="112"/>
        <end position="132"/>
    </location>
</feature>
<keyword evidence="1" id="KW-1133">Transmembrane helix</keyword>
<evidence type="ECO:0000256" key="1">
    <source>
        <dbReference type="SAM" id="Phobius"/>
    </source>
</evidence>
<feature type="domain" description="Heparan-alpha-glucosaminide N-acetyltransferase catalytic" evidence="2">
    <location>
        <begin position="3"/>
        <end position="215"/>
    </location>
</feature>